<feature type="region of interest" description="Disordered" evidence="1">
    <location>
        <begin position="1"/>
        <end position="64"/>
    </location>
</feature>
<dbReference type="EMBL" id="JBGOSP010000017">
    <property type="protein sequence ID" value="MFA3840438.1"/>
    <property type="molecule type" value="Genomic_DNA"/>
</dbReference>
<evidence type="ECO:0000256" key="1">
    <source>
        <dbReference type="SAM" id="MobiDB-lite"/>
    </source>
</evidence>
<comment type="caution">
    <text evidence="2">The sequence shown here is derived from an EMBL/GenBank/DDBJ whole genome shotgun (WGS) entry which is preliminary data.</text>
</comment>
<protein>
    <submittedName>
        <fullName evidence="2">Uncharacterized protein</fullName>
    </submittedName>
</protein>
<accession>A0ABV4SQ89</accession>
<dbReference type="Proteomes" id="UP001571476">
    <property type="component" value="Unassembled WGS sequence"/>
</dbReference>
<name>A0ABV4SQ89_9ACTN</name>
<reference evidence="2 3" key="1">
    <citation type="submission" date="2024-08" db="EMBL/GenBank/DDBJ databases">
        <title>Genome sequence of Streptomyces aureus CACIA-1.46HGO.</title>
        <authorList>
            <person name="Evangelista-Martinez Z."/>
        </authorList>
    </citation>
    <scope>NUCLEOTIDE SEQUENCE [LARGE SCALE GENOMIC DNA]</scope>
    <source>
        <strain evidence="2 3">CACIA-1.46HGO</strain>
    </source>
</reference>
<proteinExistence type="predicted"/>
<evidence type="ECO:0000313" key="2">
    <source>
        <dbReference type="EMBL" id="MFA3840438.1"/>
    </source>
</evidence>
<organism evidence="2 3">
    <name type="scientific">Streptomyces aureus</name>
    <dbReference type="NCBI Taxonomy" id="193461"/>
    <lineage>
        <taxon>Bacteria</taxon>
        <taxon>Bacillati</taxon>
        <taxon>Actinomycetota</taxon>
        <taxon>Actinomycetes</taxon>
        <taxon>Kitasatosporales</taxon>
        <taxon>Streptomycetaceae</taxon>
        <taxon>Streptomyces</taxon>
    </lineage>
</organism>
<sequence length="83" mass="8771">MGEDQAADGAYGEAQAEGREGGERRRERGDVREEDLVEDDRGRGAEEEEVVPLEDRADDAGGGGAAVRRCRVRALIAACGPAS</sequence>
<dbReference type="RefSeq" id="WP_372564974.1">
    <property type="nucleotide sequence ID" value="NZ_JBGOSP010000017.1"/>
</dbReference>
<feature type="compositionally biased region" description="Basic and acidic residues" evidence="1">
    <location>
        <begin position="16"/>
        <end position="31"/>
    </location>
</feature>
<evidence type="ECO:0000313" key="3">
    <source>
        <dbReference type="Proteomes" id="UP001571476"/>
    </source>
</evidence>
<gene>
    <name evidence="2" type="ORF">ACEG43_30335</name>
</gene>
<keyword evidence="3" id="KW-1185">Reference proteome</keyword>